<evidence type="ECO:0000256" key="1">
    <source>
        <dbReference type="SAM" id="Phobius"/>
    </source>
</evidence>
<gene>
    <name evidence="2" type="ORF">SAMN05444411_1392</name>
</gene>
<feature type="transmembrane region" description="Helical" evidence="1">
    <location>
        <begin position="113"/>
        <end position="134"/>
    </location>
</feature>
<feature type="transmembrane region" description="Helical" evidence="1">
    <location>
        <begin position="48"/>
        <end position="70"/>
    </location>
</feature>
<proteinExistence type="predicted"/>
<dbReference type="OrthoDB" id="1100556at2"/>
<protein>
    <submittedName>
        <fullName evidence="2">Uncharacterized protein</fullName>
    </submittedName>
</protein>
<accession>A0A1H3HGZ1</accession>
<evidence type="ECO:0000313" key="3">
    <source>
        <dbReference type="Proteomes" id="UP000199595"/>
    </source>
</evidence>
<reference evidence="2 3" key="1">
    <citation type="submission" date="2016-10" db="EMBL/GenBank/DDBJ databases">
        <authorList>
            <person name="de Groot N.N."/>
        </authorList>
    </citation>
    <scope>NUCLEOTIDE SEQUENCE [LARGE SCALE GENOMIC DNA]</scope>
    <source>
        <strain evidence="2 3">DSM 24956</strain>
    </source>
</reference>
<sequence>MYRKIGLFFLSLWLFFILTIIITINIPICFSENSEFIGFYELITTNIIPLICILCLFIGLISYLDFSYILKGATQMPFSITHIENIEYEHLTFLTTYIIPLVCFNFVNLRYQIVLVILLIVIGLIYVRTDLFYANPTLAILNYRIYKINGQFKGGVRENIILISRDKLELNQRCDYIKLDNRIYYAKQKIV</sequence>
<dbReference type="InterPro" id="IPR048118">
    <property type="entry name" value="KwaA"/>
</dbReference>
<keyword evidence="1" id="KW-1133">Transmembrane helix</keyword>
<dbReference type="AlphaFoldDB" id="A0A1H3HGZ1"/>
<dbReference type="Proteomes" id="UP000199595">
    <property type="component" value="Unassembled WGS sequence"/>
</dbReference>
<organism evidence="2 3">
    <name type="scientific">Lutibacter oricola</name>
    <dbReference type="NCBI Taxonomy" id="762486"/>
    <lineage>
        <taxon>Bacteria</taxon>
        <taxon>Pseudomonadati</taxon>
        <taxon>Bacteroidota</taxon>
        <taxon>Flavobacteriia</taxon>
        <taxon>Flavobacteriales</taxon>
        <taxon>Flavobacteriaceae</taxon>
        <taxon>Lutibacter</taxon>
    </lineage>
</organism>
<keyword evidence="1" id="KW-0812">Transmembrane</keyword>
<name>A0A1H3HGZ1_9FLAO</name>
<dbReference type="EMBL" id="FNNJ01000039">
    <property type="protein sequence ID" value="SDY14721.1"/>
    <property type="molecule type" value="Genomic_DNA"/>
</dbReference>
<keyword evidence="3" id="KW-1185">Reference proteome</keyword>
<feature type="transmembrane region" description="Helical" evidence="1">
    <location>
        <begin position="7"/>
        <end position="28"/>
    </location>
</feature>
<dbReference type="RefSeq" id="WP_090126752.1">
    <property type="nucleotide sequence ID" value="NZ_FNNJ01000039.1"/>
</dbReference>
<keyword evidence="1" id="KW-0472">Membrane</keyword>
<evidence type="ECO:0000313" key="2">
    <source>
        <dbReference type="EMBL" id="SDY14721.1"/>
    </source>
</evidence>
<dbReference type="NCBIfam" id="NF041622">
    <property type="entry name" value="KwaA"/>
    <property type="match status" value="1"/>
</dbReference>